<dbReference type="PANTHER" id="PTHR30466">
    <property type="entry name" value="FLAVIN REDUCTASE"/>
    <property type="match status" value="1"/>
</dbReference>
<comment type="similarity">
    <text evidence="1">Belongs to the non-flavoprotein flavin reductase family.</text>
</comment>
<dbReference type="InterPro" id="IPR012349">
    <property type="entry name" value="Split_barrel_FMN-bd"/>
</dbReference>
<sequence>MTALDPRALRRAFGSFMTGVTVVTSRTDDGRPLGFTANSFTSVSLDPPLLLVCPGKFLSTHDRFAASTGFAVNILAEGQQEVSNTFASFKGDRFARVPHRSDARGNPLIEGALAQFSCSTERVLDAGDHSILIGQVQDFACAEGRGLGYAGGQYFSLGLERAALERRPGATICGAILERGDRVLLERTPHGHRPPQVALPDRGRLRHDLSQDLAGRGLPARLHAAYSVFDVADTRFTYLRATTEATPAGDIEAIATAALPHLTYTAPPIADMMARFAREAGSRSFGFYLGDGQRGDVHTPSERT</sequence>
<dbReference type="EMBL" id="FNYY01000007">
    <property type="protein sequence ID" value="SEJ58138.1"/>
    <property type="molecule type" value="Genomic_DNA"/>
</dbReference>
<dbReference type="Pfam" id="PF01613">
    <property type="entry name" value="Flavin_Reduct"/>
    <property type="match status" value="1"/>
</dbReference>
<dbReference type="SMART" id="SM00903">
    <property type="entry name" value="Flavin_Reduct"/>
    <property type="match status" value="1"/>
</dbReference>
<evidence type="ECO:0000313" key="5">
    <source>
        <dbReference type="Proteomes" id="UP000182932"/>
    </source>
</evidence>
<protein>
    <submittedName>
        <fullName evidence="4">NADH-FMN oxidoreductase RutF, flavin reductase (DIM6/NTAB) family</fullName>
    </submittedName>
</protein>
<feature type="domain" description="Flavin reductase like" evidence="3">
    <location>
        <begin position="13"/>
        <end position="156"/>
    </location>
</feature>
<dbReference type="SUPFAM" id="SSF50475">
    <property type="entry name" value="FMN-binding split barrel"/>
    <property type="match status" value="1"/>
</dbReference>
<dbReference type="PANTHER" id="PTHR30466:SF11">
    <property type="entry name" value="FLAVIN-DEPENDENT MONOOXYGENASE, REDUCTASE SUBUNIT HSAB"/>
    <property type="match status" value="1"/>
</dbReference>
<dbReference type="Gene3D" id="2.30.110.10">
    <property type="entry name" value="Electron Transport, Fmn-binding Protein, Chain A"/>
    <property type="match status" value="1"/>
</dbReference>
<evidence type="ECO:0000256" key="1">
    <source>
        <dbReference type="ARBA" id="ARBA00008898"/>
    </source>
</evidence>
<evidence type="ECO:0000259" key="3">
    <source>
        <dbReference type="SMART" id="SM00903"/>
    </source>
</evidence>
<reference evidence="4 5" key="1">
    <citation type="submission" date="2016-10" db="EMBL/GenBank/DDBJ databases">
        <authorList>
            <person name="Varghese N."/>
            <person name="Submissions S."/>
        </authorList>
    </citation>
    <scope>NUCLEOTIDE SEQUENCE [LARGE SCALE GENOMIC DNA]</scope>
    <source>
        <strain evidence="4 5">FF3</strain>
    </source>
</reference>
<dbReference type="AlphaFoldDB" id="A0A975WAK2"/>
<dbReference type="GO" id="GO:0010181">
    <property type="term" value="F:FMN binding"/>
    <property type="evidence" value="ECO:0007669"/>
    <property type="project" value="InterPro"/>
</dbReference>
<dbReference type="InterPro" id="IPR050268">
    <property type="entry name" value="NADH-dep_flavin_reductase"/>
</dbReference>
<dbReference type="GO" id="GO:0042602">
    <property type="term" value="F:riboflavin reductase (NADPH) activity"/>
    <property type="evidence" value="ECO:0007669"/>
    <property type="project" value="TreeGrafter"/>
</dbReference>
<dbReference type="InterPro" id="IPR002563">
    <property type="entry name" value="Flavin_Rdtase-like_dom"/>
</dbReference>
<organism evidence="4 5">
    <name type="scientific">Marinovum algicola</name>
    <dbReference type="NCBI Taxonomy" id="42444"/>
    <lineage>
        <taxon>Bacteria</taxon>
        <taxon>Pseudomonadati</taxon>
        <taxon>Pseudomonadota</taxon>
        <taxon>Alphaproteobacteria</taxon>
        <taxon>Rhodobacterales</taxon>
        <taxon>Roseobacteraceae</taxon>
        <taxon>Marinovum</taxon>
    </lineage>
</organism>
<dbReference type="Proteomes" id="UP000182932">
    <property type="component" value="Unassembled WGS sequence"/>
</dbReference>
<evidence type="ECO:0000313" key="4">
    <source>
        <dbReference type="EMBL" id="SEJ58138.1"/>
    </source>
</evidence>
<name>A0A975WAK2_9RHOB</name>
<dbReference type="RefSeq" id="WP_074836748.1">
    <property type="nucleotide sequence ID" value="NZ_CATMKJ010000002.1"/>
</dbReference>
<gene>
    <name evidence="4" type="ORF">SAMN04487940_107164</name>
</gene>
<comment type="caution">
    <text evidence="4">The sequence shown here is derived from an EMBL/GenBank/DDBJ whole genome shotgun (WGS) entry which is preliminary data.</text>
</comment>
<evidence type="ECO:0000256" key="2">
    <source>
        <dbReference type="ARBA" id="ARBA00023002"/>
    </source>
</evidence>
<dbReference type="Gene3D" id="3.90.79.10">
    <property type="entry name" value="Nucleoside Triphosphate Pyrophosphohydrolase"/>
    <property type="match status" value="1"/>
</dbReference>
<accession>A0A975WAK2</accession>
<proteinExistence type="inferred from homology"/>
<keyword evidence="5" id="KW-1185">Reference proteome</keyword>
<dbReference type="GeneID" id="80818643"/>
<keyword evidence="2" id="KW-0560">Oxidoreductase</keyword>